<dbReference type="Proteomes" id="UP000287969">
    <property type="component" value="Chromosome"/>
</dbReference>
<dbReference type="SUPFAM" id="SSF53383">
    <property type="entry name" value="PLP-dependent transferases"/>
    <property type="match status" value="1"/>
</dbReference>
<dbReference type="GO" id="GO:0004125">
    <property type="term" value="F:L-seryl-tRNA(Sec) selenium transferase activity"/>
    <property type="evidence" value="ECO:0007669"/>
    <property type="project" value="TreeGrafter"/>
</dbReference>
<dbReference type="FunFam" id="3.40.640.10:FF:000056">
    <property type="entry name" value="SelA-like pyridoxal phosphate-dependent enzyme"/>
    <property type="match status" value="1"/>
</dbReference>
<keyword evidence="2 4" id="KW-0663">Pyridoxal phosphate</keyword>
<feature type="modified residue" description="N6-(pyridoxal phosphate)lysine" evidence="4">
    <location>
        <position position="211"/>
    </location>
</feature>
<dbReference type="InterPro" id="IPR018319">
    <property type="entry name" value="SelA-like"/>
</dbReference>
<evidence type="ECO:0000256" key="1">
    <source>
        <dbReference type="ARBA" id="ARBA00001933"/>
    </source>
</evidence>
<gene>
    <name evidence="5" type="ORF">EQM13_02160</name>
</gene>
<name>A0A410Q928_9FIRM</name>
<comment type="cofactor">
    <cofactor evidence="1 4">
        <name>pyridoxal 5'-phosphate</name>
        <dbReference type="ChEBI" id="CHEBI:597326"/>
    </cofactor>
</comment>
<dbReference type="GO" id="GO:0016829">
    <property type="term" value="F:lyase activity"/>
    <property type="evidence" value="ECO:0007669"/>
    <property type="project" value="UniProtKB-KW"/>
</dbReference>
<comment type="similarity">
    <text evidence="3">Belongs to the SelA family.</text>
</comment>
<reference evidence="6" key="1">
    <citation type="submission" date="2019-01" db="EMBL/GenBank/DDBJ databases">
        <title>Draft genomes of a novel of Sporanaerobacter strains.</title>
        <authorList>
            <person name="Ma S."/>
        </authorList>
    </citation>
    <scope>NUCLEOTIDE SEQUENCE [LARGE SCALE GENOMIC DNA]</scope>
    <source>
        <strain evidence="6">NJN-17</strain>
    </source>
</reference>
<evidence type="ECO:0000313" key="5">
    <source>
        <dbReference type="EMBL" id="QAT60459.1"/>
    </source>
</evidence>
<evidence type="ECO:0000256" key="2">
    <source>
        <dbReference type="ARBA" id="ARBA00022898"/>
    </source>
</evidence>
<keyword evidence="6" id="KW-1185">Reference proteome</keyword>
<dbReference type="AlphaFoldDB" id="A0A410Q928"/>
<dbReference type="EMBL" id="CP035282">
    <property type="protein sequence ID" value="QAT60459.1"/>
    <property type="molecule type" value="Genomic_DNA"/>
</dbReference>
<dbReference type="PANTHER" id="PTHR32328:SF0">
    <property type="entry name" value="L-SERYL-TRNA(SEC) SELENIUM TRANSFERASE"/>
    <property type="match status" value="1"/>
</dbReference>
<dbReference type="InterPro" id="IPR006337">
    <property type="entry name" value="DgaE-like"/>
</dbReference>
<dbReference type="InterPro" id="IPR015424">
    <property type="entry name" value="PyrdxlP-dep_Trfase"/>
</dbReference>
<protein>
    <submittedName>
        <fullName evidence="5">DgaE family pyridoxal phosphate-dependent ammonia lyase</fullName>
    </submittedName>
</protein>
<dbReference type="OrthoDB" id="9787096at2"/>
<dbReference type="NCBIfam" id="TIGR01437">
    <property type="entry name" value="selA_rel"/>
    <property type="match status" value="1"/>
</dbReference>
<proteinExistence type="inferred from homology"/>
<evidence type="ECO:0000256" key="3">
    <source>
        <dbReference type="ARBA" id="ARBA00044507"/>
    </source>
</evidence>
<dbReference type="KEGG" id="spoa:EQM13_02160"/>
<accession>A0A410Q928</accession>
<evidence type="ECO:0000313" key="6">
    <source>
        <dbReference type="Proteomes" id="UP000287969"/>
    </source>
</evidence>
<sequence>MSIYKDMGLKDIINASGKMTVLGCSTLDRRVSDYMREASDNFVEMEELINKAGEIIARYIGAEDVCVTVGAAAGIAISVAAILTEGDLDRIEKLPIFESDKKNIIIQKGHVVNFGAPIVQMIKLGGGNPIEVGQANKVEKYNIENNINENTKALLYIKSHHCVQKGMVSLEDMINIGKKHNIPVIVDGAAEENLKIYLQKGADLVIYSGGKALAGPTSGFIAGREDLIENCKLQYKGIGRVMKVSKECIAGLIKAVEIYFTDDHKAKAQKQKEKMEWLMDEINKIEGFSSVIEKDESGREIYRLKISVIREKLNMSAEEVIKYLKNGDPSIFTRNHYSNIGIIYIDPRPLNEGEEKIILNRFIGIGKIGKEGKK</sequence>
<dbReference type="InterPro" id="IPR015421">
    <property type="entry name" value="PyrdxlP-dep_Trfase_major"/>
</dbReference>
<organism evidence="5 6">
    <name type="scientific">Acidilutibacter cellobiosedens</name>
    <dbReference type="NCBI Taxonomy" id="2507161"/>
    <lineage>
        <taxon>Bacteria</taxon>
        <taxon>Bacillati</taxon>
        <taxon>Bacillota</taxon>
        <taxon>Tissierellia</taxon>
        <taxon>Tissierellales</taxon>
        <taxon>Acidilutibacteraceae</taxon>
        <taxon>Acidilutibacter</taxon>
    </lineage>
</organism>
<dbReference type="Pfam" id="PF03841">
    <property type="entry name" value="SelA"/>
    <property type="match status" value="1"/>
</dbReference>
<dbReference type="Gene3D" id="3.40.640.10">
    <property type="entry name" value="Type I PLP-dependent aspartate aminotransferase-like (Major domain)"/>
    <property type="match status" value="1"/>
</dbReference>
<keyword evidence="5" id="KW-0456">Lyase</keyword>
<dbReference type="PANTHER" id="PTHR32328">
    <property type="entry name" value="L-SERYL-TRNA(SEC) SELENIUM TRANSFERASE"/>
    <property type="match status" value="1"/>
</dbReference>
<evidence type="ECO:0000256" key="4">
    <source>
        <dbReference type="PIRSR" id="PIRSR618319-50"/>
    </source>
</evidence>
<dbReference type="RefSeq" id="WP_128751828.1">
    <property type="nucleotide sequence ID" value="NZ_CP035282.1"/>
</dbReference>